<gene>
    <name evidence="2" type="ORF">QYM36_002735</name>
</gene>
<proteinExistence type="predicted"/>
<dbReference type="EMBL" id="JAVRJZ010000005">
    <property type="protein sequence ID" value="KAK2722305.1"/>
    <property type="molecule type" value="Genomic_DNA"/>
</dbReference>
<evidence type="ECO:0000256" key="1">
    <source>
        <dbReference type="SAM" id="MobiDB-lite"/>
    </source>
</evidence>
<keyword evidence="3" id="KW-1185">Reference proteome</keyword>
<dbReference type="AlphaFoldDB" id="A0AA88I1T2"/>
<evidence type="ECO:0000313" key="3">
    <source>
        <dbReference type="Proteomes" id="UP001187531"/>
    </source>
</evidence>
<feature type="compositionally biased region" description="Low complexity" evidence="1">
    <location>
        <begin position="1"/>
        <end position="18"/>
    </location>
</feature>
<comment type="caution">
    <text evidence="2">The sequence shown here is derived from an EMBL/GenBank/DDBJ whole genome shotgun (WGS) entry which is preliminary data.</text>
</comment>
<dbReference type="Proteomes" id="UP001187531">
    <property type="component" value="Unassembled WGS sequence"/>
</dbReference>
<feature type="compositionally biased region" description="Basic and acidic residues" evidence="1">
    <location>
        <begin position="20"/>
        <end position="32"/>
    </location>
</feature>
<name>A0AA88I1T2_ARTSF</name>
<accession>A0AA88I1T2</accession>
<protein>
    <submittedName>
        <fullName evidence="2">Uncharacterized protein</fullName>
    </submittedName>
</protein>
<feature type="region of interest" description="Disordered" evidence="1">
    <location>
        <begin position="1"/>
        <end position="59"/>
    </location>
</feature>
<feature type="compositionally biased region" description="Basic and acidic residues" evidence="1">
    <location>
        <begin position="48"/>
        <end position="59"/>
    </location>
</feature>
<sequence>MAQQESQQPRMQRQPSQEVDQYRDWAHPEENQKPIYPQMPKDTPVDIPEDRPAVGKAKSWIDEKQAKIIDYNDMPHINVNEPPRQ</sequence>
<reference evidence="2" key="1">
    <citation type="submission" date="2023-07" db="EMBL/GenBank/DDBJ databases">
        <title>Chromosome-level genome assembly of Artemia franciscana.</title>
        <authorList>
            <person name="Jo E."/>
        </authorList>
    </citation>
    <scope>NUCLEOTIDE SEQUENCE</scope>
    <source>
        <tissue evidence="2">Whole body</tissue>
    </source>
</reference>
<organism evidence="2 3">
    <name type="scientific">Artemia franciscana</name>
    <name type="common">Brine shrimp</name>
    <name type="synonym">Artemia sanfranciscana</name>
    <dbReference type="NCBI Taxonomy" id="6661"/>
    <lineage>
        <taxon>Eukaryota</taxon>
        <taxon>Metazoa</taxon>
        <taxon>Ecdysozoa</taxon>
        <taxon>Arthropoda</taxon>
        <taxon>Crustacea</taxon>
        <taxon>Branchiopoda</taxon>
        <taxon>Anostraca</taxon>
        <taxon>Artemiidae</taxon>
        <taxon>Artemia</taxon>
    </lineage>
</organism>
<evidence type="ECO:0000313" key="2">
    <source>
        <dbReference type="EMBL" id="KAK2722305.1"/>
    </source>
</evidence>